<protein>
    <recommendedName>
        <fullName evidence="2">Beta-glucuronidase C-terminal domain-containing protein</fullName>
    </recommendedName>
</protein>
<name>A0A9P9WVM7_9PEZI</name>
<keyword evidence="1" id="KW-0732">Signal</keyword>
<proteinExistence type="predicted"/>
<evidence type="ECO:0000256" key="1">
    <source>
        <dbReference type="SAM" id="SignalP"/>
    </source>
</evidence>
<dbReference type="AlphaFoldDB" id="A0A9P9WVM7"/>
<dbReference type="SUPFAM" id="SSF51445">
    <property type="entry name" value="(Trans)glycosidases"/>
    <property type="match status" value="1"/>
</dbReference>
<dbReference type="InterPro" id="IPR031728">
    <property type="entry name" value="GlcAase_C"/>
</dbReference>
<dbReference type="InterPro" id="IPR052974">
    <property type="entry name" value="GH79_Enzymes"/>
</dbReference>
<dbReference type="Proteomes" id="UP000829685">
    <property type="component" value="Unassembled WGS sequence"/>
</dbReference>
<gene>
    <name evidence="3" type="ORF">JX265_001521</name>
</gene>
<feature type="domain" description="Beta-glucuronidase C-terminal" evidence="2">
    <location>
        <begin position="408"/>
        <end position="522"/>
    </location>
</feature>
<dbReference type="Gene3D" id="3.20.20.80">
    <property type="entry name" value="Glycosidases"/>
    <property type="match status" value="1"/>
</dbReference>
<dbReference type="PANTHER" id="PTHR36183:SF2">
    <property type="entry name" value="BETA-GLUCURONIDASE C-TERMINAL DOMAIN-CONTAINING PROTEIN"/>
    <property type="match status" value="1"/>
</dbReference>
<evidence type="ECO:0000259" key="2">
    <source>
        <dbReference type="Pfam" id="PF16862"/>
    </source>
</evidence>
<feature type="signal peptide" evidence="1">
    <location>
        <begin position="1"/>
        <end position="16"/>
    </location>
</feature>
<feature type="chain" id="PRO_5040373532" description="Beta-glucuronidase C-terminal domain-containing protein" evidence="1">
    <location>
        <begin position="17"/>
        <end position="527"/>
    </location>
</feature>
<evidence type="ECO:0000313" key="4">
    <source>
        <dbReference type="Proteomes" id="UP000829685"/>
    </source>
</evidence>
<dbReference type="Pfam" id="PF16862">
    <property type="entry name" value="Glyco_hydro_79C"/>
    <property type="match status" value="1"/>
</dbReference>
<dbReference type="InterPro" id="IPR017853">
    <property type="entry name" value="GH"/>
</dbReference>
<dbReference type="PANTHER" id="PTHR36183">
    <property type="entry name" value="BETA-GLUCURONIDASE"/>
    <property type="match status" value="1"/>
</dbReference>
<keyword evidence="4" id="KW-1185">Reference proteome</keyword>
<comment type="caution">
    <text evidence="3">The sequence shown here is derived from an EMBL/GenBank/DDBJ whole genome shotgun (WGS) entry which is preliminary data.</text>
</comment>
<dbReference type="EMBL" id="JAFIMR010000003">
    <property type="protein sequence ID" value="KAI1879900.1"/>
    <property type="molecule type" value="Genomic_DNA"/>
</dbReference>
<organism evidence="3 4">
    <name type="scientific">Neoarthrinium moseri</name>
    <dbReference type="NCBI Taxonomy" id="1658444"/>
    <lineage>
        <taxon>Eukaryota</taxon>
        <taxon>Fungi</taxon>
        <taxon>Dikarya</taxon>
        <taxon>Ascomycota</taxon>
        <taxon>Pezizomycotina</taxon>
        <taxon>Sordariomycetes</taxon>
        <taxon>Xylariomycetidae</taxon>
        <taxon>Amphisphaeriales</taxon>
        <taxon>Apiosporaceae</taxon>
        <taxon>Neoarthrinium</taxon>
    </lineage>
</organism>
<accession>A0A9P9WVM7</accession>
<evidence type="ECO:0000313" key="3">
    <source>
        <dbReference type="EMBL" id="KAI1879900.1"/>
    </source>
</evidence>
<sequence length="527" mass="57375">MRNHFSLVVWARLVSGQLHRLSSSIAIDEITTGAPLESFVSYSIEFSSFPDFAGTKASPNGFSSTLLNNLGYLQGSNPYIRVGGNTQDYAIYDANESLPLRGIFNTSRSSDYPTTITIGPTFFEAYNTWPKVKFSHGFNLGGNNDGRVLETLNQTVPLACKALSNGNLYAWEYGNEPDLFATSAQGPVRPANYNESDFVNEWLKGTRTIKDLLKESCPDLLGNDTYEYLAPSFAGTNNHLKAPLAWSDGLSTDGNIKYFSSHNYISGATSLGVTLQGTLMNHTRTKQSVDAHVTEYNAIKPGVPHIFGETNSLYNQGRPGLSNTFGAALWVVDFMLYSASVNIQRVHMHMGTNYRYQSWQPITTNSTSIGTKAPYYGNIAVAAFLGNLNVQPVRVANFDTGGGDHEAAYLSYVDGVLSRIMVINMNEYNYTLNGTGPGLNPAARPLRTYSFSVGNLTGEASVQRLYANGSDAITGVTWDGWSYNYELDAGRPVRLTNVTIGEKVPITDGIVEVGVADSSAVILSLLV</sequence>
<reference evidence="3" key="1">
    <citation type="submission" date="2021-03" db="EMBL/GenBank/DDBJ databases">
        <title>Revisited historic fungal species revealed as producer of novel bioactive compounds through whole genome sequencing and comparative genomics.</title>
        <authorList>
            <person name="Vignolle G.A."/>
            <person name="Hochenegger N."/>
            <person name="Mach R.L."/>
            <person name="Mach-Aigner A.R."/>
            <person name="Javad Rahimi M."/>
            <person name="Salim K.A."/>
            <person name="Chan C.M."/>
            <person name="Lim L.B.L."/>
            <person name="Cai F."/>
            <person name="Druzhinina I.S."/>
            <person name="U'Ren J.M."/>
            <person name="Derntl C."/>
        </authorList>
    </citation>
    <scope>NUCLEOTIDE SEQUENCE</scope>
    <source>
        <strain evidence="3">TUCIM 5799</strain>
    </source>
</reference>